<evidence type="ECO:0000313" key="2">
    <source>
        <dbReference type="EMBL" id="KAK0432270.1"/>
    </source>
</evidence>
<accession>A0AA39IYN4</accession>
<gene>
    <name evidence="2" type="ORF">EV421DRAFT_1507649</name>
</gene>
<feature type="signal peptide" evidence="1">
    <location>
        <begin position="1"/>
        <end position="22"/>
    </location>
</feature>
<keyword evidence="1" id="KW-0732">Signal</keyword>
<feature type="chain" id="PRO_5041351830" description="Secreted protein" evidence="1">
    <location>
        <begin position="23"/>
        <end position="152"/>
    </location>
</feature>
<protein>
    <recommendedName>
        <fullName evidence="4">Secreted protein</fullName>
    </recommendedName>
</protein>
<name>A0AA39IYN4_9AGAR</name>
<dbReference type="AlphaFoldDB" id="A0AA39IYN4"/>
<comment type="caution">
    <text evidence="2">The sequence shown here is derived from an EMBL/GenBank/DDBJ whole genome shotgun (WGS) entry which is preliminary data.</text>
</comment>
<evidence type="ECO:0000256" key="1">
    <source>
        <dbReference type="SAM" id="SignalP"/>
    </source>
</evidence>
<sequence>MLRRFTWILLIRLFSDPCLVGGRTTVELFDGDNRYICVFLYAFKLSNMSGRNHRIIFAQISSIIFNTWTIHFSRTSTDPYSLRFTSLTGPRLSPILSGNFPKPCVPTFTYGEDAPRRDWYYTGYYQYLTDASHQRTEPVMRSSLRASMSRAL</sequence>
<proteinExistence type="predicted"/>
<evidence type="ECO:0008006" key="4">
    <source>
        <dbReference type="Google" id="ProtNLM"/>
    </source>
</evidence>
<organism evidence="2 3">
    <name type="scientific">Armillaria borealis</name>
    <dbReference type="NCBI Taxonomy" id="47425"/>
    <lineage>
        <taxon>Eukaryota</taxon>
        <taxon>Fungi</taxon>
        <taxon>Dikarya</taxon>
        <taxon>Basidiomycota</taxon>
        <taxon>Agaricomycotina</taxon>
        <taxon>Agaricomycetes</taxon>
        <taxon>Agaricomycetidae</taxon>
        <taxon>Agaricales</taxon>
        <taxon>Marasmiineae</taxon>
        <taxon>Physalacriaceae</taxon>
        <taxon>Armillaria</taxon>
    </lineage>
</organism>
<reference evidence="2" key="1">
    <citation type="submission" date="2023-06" db="EMBL/GenBank/DDBJ databases">
        <authorList>
            <consortium name="Lawrence Berkeley National Laboratory"/>
            <person name="Ahrendt S."/>
            <person name="Sahu N."/>
            <person name="Indic B."/>
            <person name="Wong-Bajracharya J."/>
            <person name="Merenyi Z."/>
            <person name="Ke H.-M."/>
            <person name="Monk M."/>
            <person name="Kocsube S."/>
            <person name="Drula E."/>
            <person name="Lipzen A."/>
            <person name="Balint B."/>
            <person name="Henrissat B."/>
            <person name="Andreopoulos B."/>
            <person name="Martin F.M."/>
            <person name="Harder C.B."/>
            <person name="Rigling D."/>
            <person name="Ford K.L."/>
            <person name="Foster G.D."/>
            <person name="Pangilinan J."/>
            <person name="Papanicolaou A."/>
            <person name="Barry K."/>
            <person name="LaButti K."/>
            <person name="Viragh M."/>
            <person name="Koriabine M."/>
            <person name="Yan M."/>
            <person name="Riley R."/>
            <person name="Champramary S."/>
            <person name="Plett K.L."/>
            <person name="Tsai I.J."/>
            <person name="Slot J."/>
            <person name="Sipos G."/>
            <person name="Plett J."/>
            <person name="Nagy L.G."/>
            <person name="Grigoriev I.V."/>
        </authorList>
    </citation>
    <scope>NUCLEOTIDE SEQUENCE</scope>
    <source>
        <strain evidence="2">FPL87.14</strain>
    </source>
</reference>
<dbReference type="EMBL" id="JAUEPT010000097">
    <property type="protein sequence ID" value="KAK0432270.1"/>
    <property type="molecule type" value="Genomic_DNA"/>
</dbReference>
<evidence type="ECO:0000313" key="3">
    <source>
        <dbReference type="Proteomes" id="UP001175226"/>
    </source>
</evidence>
<dbReference type="Proteomes" id="UP001175226">
    <property type="component" value="Unassembled WGS sequence"/>
</dbReference>
<keyword evidence="3" id="KW-1185">Reference proteome</keyword>